<evidence type="ECO:0000313" key="7">
    <source>
        <dbReference type="EMBL" id="CAB9523332.1"/>
    </source>
</evidence>
<feature type="domain" description="Thiamine pyrophosphate enzyme TPP-binding" evidence="5">
    <location>
        <begin position="385"/>
        <end position="531"/>
    </location>
</feature>
<comment type="caution">
    <text evidence="7">The sequence shown here is derived from an EMBL/GenBank/DDBJ whole genome shotgun (WGS) entry which is preliminary data.</text>
</comment>
<dbReference type="InterPro" id="IPR000399">
    <property type="entry name" value="TPP-bd_CS"/>
</dbReference>
<dbReference type="SUPFAM" id="SSF52518">
    <property type="entry name" value="Thiamin diphosphate-binding fold (THDP-binding)"/>
    <property type="match status" value="2"/>
</dbReference>
<dbReference type="InterPro" id="IPR011766">
    <property type="entry name" value="TPP_enzyme_TPP-bd"/>
</dbReference>
<dbReference type="NCBIfam" id="NF006187">
    <property type="entry name" value="PRK08322.1"/>
    <property type="match status" value="1"/>
</dbReference>
<dbReference type="GO" id="GO:0030976">
    <property type="term" value="F:thiamine pyrophosphate binding"/>
    <property type="evidence" value="ECO:0007669"/>
    <property type="project" value="InterPro"/>
</dbReference>
<reference evidence="7" key="1">
    <citation type="submission" date="2020-06" db="EMBL/GenBank/DDBJ databases">
        <authorList>
            <consortium name="Plant Systems Biology data submission"/>
        </authorList>
    </citation>
    <scope>NUCLEOTIDE SEQUENCE</scope>
    <source>
        <strain evidence="7">D6</strain>
    </source>
</reference>
<feature type="domain" description="Thiamine pyrophosphate enzyme central" evidence="4">
    <location>
        <begin position="191"/>
        <end position="324"/>
    </location>
</feature>
<dbReference type="EMBL" id="CAICTM010001403">
    <property type="protein sequence ID" value="CAB9523332.1"/>
    <property type="molecule type" value="Genomic_DNA"/>
</dbReference>
<keyword evidence="2 3" id="KW-0786">Thiamine pyrophosphate</keyword>
<dbReference type="InterPro" id="IPR045229">
    <property type="entry name" value="TPP_enz"/>
</dbReference>
<dbReference type="GO" id="GO:0005948">
    <property type="term" value="C:acetolactate synthase complex"/>
    <property type="evidence" value="ECO:0007669"/>
    <property type="project" value="TreeGrafter"/>
</dbReference>
<protein>
    <submittedName>
        <fullName evidence="7">Acetolactate synthase large subunit</fullName>
    </submittedName>
</protein>
<dbReference type="OrthoDB" id="3633556at2759"/>
<organism evidence="7 8">
    <name type="scientific">Seminavis robusta</name>
    <dbReference type="NCBI Taxonomy" id="568900"/>
    <lineage>
        <taxon>Eukaryota</taxon>
        <taxon>Sar</taxon>
        <taxon>Stramenopiles</taxon>
        <taxon>Ochrophyta</taxon>
        <taxon>Bacillariophyta</taxon>
        <taxon>Bacillariophyceae</taxon>
        <taxon>Bacillariophycidae</taxon>
        <taxon>Naviculales</taxon>
        <taxon>Naviculaceae</taxon>
        <taxon>Seminavis</taxon>
    </lineage>
</organism>
<evidence type="ECO:0000313" key="8">
    <source>
        <dbReference type="Proteomes" id="UP001153069"/>
    </source>
</evidence>
<evidence type="ECO:0000259" key="6">
    <source>
        <dbReference type="Pfam" id="PF02776"/>
    </source>
</evidence>
<dbReference type="InterPro" id="IPR012001">
    <property type="entry name" value="Thiamin_PyroP_enz_TPP-bd_dom"/>
</dbReference>
<dbReference type="GO" id="GO:0050660">
    <property type="term" value="F:flavin adenine dinucleotide binding"/>
    <property type="evidence" value="ECO:0007669"/>
    <property type="project" value="TreeGrafter"/>
</dbReference>
<dbReference type="Pfam" id="PF02776">
    <property type="entry name" value="TPP_enzyme_N"/>
    <property type="match status" value="1"/>
</dbReference>
<dbReference type="InterPro" id="IPR012000">
    <property type="entry name" value="Thiamin_PyroP_enz_cen_dom"/>
</dbReference>
<dbReference type="GO" id="GO:0009099">
    <property type="term" value="P:L-valine biosynthetic process"/>
    <property type="evidence" value="ECO:0007669"/>
    <property type="project" value="TreeGrafter"/>
</dbReference>
<dbReference type="PROSITE" id="PS00187">
    <property type="entry name" value="TPP_ENZYMES"/>
    <property type="match status" value="1"/>
</dbReference>
<dbReference type="PANTHER" id="PTHR18968:SF129">
    <property type="entry name" value="ACETOLACTATE SYNTHASE"/>
    <property type="match status" value="1"/>
</dbReference>
<keyword evidence="8" id="KW-1185">Reference proteome</keyword>
<dbReference type="GO" id="GO:0009097">
    <property type="term" value="P:isoleucine biosynthetic process"/>
    <property type="evidence" value="ECO:0007669"/>
    <property type="project" value="TreeGrafter"/>
</dbReference>
<dbReference type="GO" id="GO:0003984">
    <property type="term" value="F:acetolactate synthase activity"/>
    <property type="evidence" value="ECO:0007669"/>
    <property type="project" value="TreeGrafter"/>
</dbReference>
<feature type="domain" description="Thiamine pyrophosphate enzyme N-terminal TPP-binding" evidence="6">
    <location>
        <begin position="5"/>
        <end position="121"/>
    </location>
</feature>
<dbReference type="Pfam" id="PF02775">
    <property type="entry name" value="TPP_enzyme_C"/>
    <property type="match status" value="1"/>
</dbReference>
<evidence type="ECO:0000259" key="4">
    <source>
        <dbReference type="Pfam" id="PF00205"/>
    </source>
</evidence>
<dbReference type="GO" id="GO:0000287">
    <property type="term" value="F:magnesium ion binding"/>
    <property type="evidence" value="ECO:0007669"/>
    <property type="project" value="InterPro"/>
</dbReference>
<dbReference type="Pfam" id="PF00205">
    <property type="entry name" value="TPP_enzyme_M"/>
    <property type="match status" value="1"/>
</dbReference>
<evidence type="ECO:0000256" key="1">
    <source>
        <dbReference type="ARBA" id="ARBA00007812"/>
    </source>
</evidence>
<evidence type="ECO:0000256" key="2">
    <source>
        <dbReference type="ARBA" id="ARBA00023052"/>
    </source>
</evidence>
<dbReference type="AlphaFoldDB" id="A0A9N8HS70"/>
<gene>
    <name evidence="7" type="ORF">SEMRO_1405_G269790.1</name>
</gene>
<dbReference type="FunFam" id="3.40.50.970:FF:000007">
    <property type="entry name" value="Acetolactate synthase"/>
    <property type="match status" value="1"/>
</dbReference>
<dbReference type="InterPro" id="IPR029035">
    <property type="entry name" value="DHS-like_NAD/FAD-binding_dom"/>
</dbReference>
<dbReference type="Gene3D" id="3.40.50.970">
    <property type="match status" value="2"/>
</dbReference>
<evidence type="ECO:0000256" key="3">
    <source>
        <dbReference type="RuleBase" id="RU362132"/>
    </source>
</evidence>
<dbReference type="SUPFAM" id="SSF52467">
    <property type="entry name" value="DHS-like NAD/FAD-binding domain"/>
    <property type="match status" value="1"/>
</dbReference>
<dbReference type="CDD" id="cd07035">
    <property type="entry name" value="TPP_PYR_POX_like"/>
    <property type="match status" value="1"/>
</dbReference>
<accession>A0A9N8HS70</accession>
<dbReference type="Gene3D" id="3.40.50.1220">
    <property type="entry name" value="TPP-binding domain"/>
    <property type="match status" value="1"/>
</dbReference>
<proteinExistence type="inferred from homology"/>
<dbReference type="Proteomes" id="UP001153069">
    <property type="component" value="Unassembled WGS sequence"/>
</dbReference>
<name>A0A9N8HS70_9STRA</name>
<dbReference type="PANTHER" id="PTHR18968">
    <property type="entry name" value="THIAMINE PYROPHOSPHATE ENZYMES"/>
    <property type="match status" value="1"/>
</dbReference>
<comment type="similarity">
    <text evidence="1 3">Belongs to the TPP enzyme family.</text>
</comment>
<sequence>MTTIKTSDLFVDILISEGVKFVFGIPGEENLDFTESMRHRADQIKLILVRHEQAAGFMAATVGRLTGQPGVALSTLGPGATNFTTSAAFAFLGGFPCLFITGQKPIKNSKQADFQIINVVEMMRPITKYTKSIPSGNMLAASVRRALSQSVAEKPGPVHIELAEDVAAEETASRIFETLDFRRPIAEPKAIDRATEILLSAKNPVVIIGAAANRQRAIRALRAFVEEMGIFWCSTQMGKGVLDERSPLCLGVTALSNKDYCHYGIDFADVLLICGHDESEKPPIIMTPEGTRKVIHVGFSQANVDNVYSPSAQVVGDVANAVWQIHEKLRASGKKWDQPILKRYKELSDPLLRTGMDDSAFPMNVTRVVADIRKVLPEDGILSLDNGLYKVVFARLFQAFQPNTILLDNALATMGAGIPNAIACKLLFPDRKVVSISGDGGAQMNLPELATCIQYKISSVHIILNDNAFGMIKWKQGLAGFENWGLDLQNPDFVEIAKAYGAQGYRVAKAEEFAAILETAMNSEGVHLIEVPFSYESMAADLIQVPKKAEAVVEQIKQEFGTCVVENCLEE</sequence>
<dbReference type="InterPro" id="IPR029061">
    <property type="entry name" value="THDP-binding"/>
</dbReference>
<evidence type="ECO:0000259" key="5">
    <source>
        <dbReference type="Pfam" id="PF02775"/>
    </source>
</evidence>